<sequence>MCRAYPLFPPPTKRHQISSAEIMRNKESKARPSMLTRSLSYAFGGSRHNAYRHPSAPQPHFHGLPPGPPLCAQHAYGHGRHLSCSDFPRPHYYTSSLRSTTATASDTQDAPSLISNGTSSGSSRTSSHYSGFNSAVYAPQQAYGPADTPPYIHSLLDAASASLIWDVRTKPKELQVTGSATQVISPHVLSFPLIANASDHIRIISPDLPWSIEIGPKQHGITSSEVLHALYDLLNSDLEDSIWSLADDRKRSSILRAWKRRSDSGPRIKKVDWLGKHYMFKGFYRDASFKQRLLRPDAADVPEILLAAFGKA</sequence>
<keyword evidence="4" id="KW-1185">Reference proteome</keyword>
<dbReference type="Proteomes" id="UP000757232">
    <property type="component" value="Unassembled WGS sequence"/>
</dbReference>
<evidence type="ECO:0000313" key="3">
    <source>
        <dbReference type="EMBL" id="OCB89353.1"/>
    </source>
</evidence>
<dbReference type="Pfam" id="PF20415">
    <property type="entry name" value="DUF6699"/>
    <property type="match status" value="1"/>
</dbReference>
<comment type="caution">
    <text evidence="3">The sequence shown here is derived from an EMBL/GenBank/DDBJ whole genome shotgun (WGS) entry which is preliminary data.</text>
</comment>
<protein>
    <recommendedName>
        <fullName evidence="2">DUF6699 domain-containing protein</fullName>
    </recommendedName>
</protein>
<feature type="domain" description="DUF6699" evidence="2">
    <location>
        <begin position="163"/>
        <end position="285"/>
    </location>
</feature>
<evidence type="ECO:0000256" key="1">
    <source>
        <dbReference type="SAM" id="MobiDB-lite"/>
    </source>
</evidence>
<reference evidence="3" key="1">
    <citation type="submission" date="2016-06" db="EMBL/GenBank/DDBJ databases">
        <title>Draft Genome sequence of the fungus Inonotus baumii.</title>
        <authorList>
            <person name="Zhu H."/>
            <person name="Lin W."/>
        </authorList>
    </citation>
    <scope>NUCLEOTIDE SEQUENCE</scope>
    <source>
        <strain evidence="3">821</strain>
    </source>
</reference>
<dbReference type="EMBL" id="LNZH02000157">
    <property type="protein sequence ID" value="OCB89353.1"/>
    <property type="molecule type" value="Genomic_DNA"/>
</dbReference>
<proteinExistence type="predicted"/>
<organism evidence="3 4">
    <name type="scientific">Sanghuangporus baumii</name>
    <name type="common">Phellinus baumii</name>
    <dbReference type="NCBI Taxonomy" id="108892"/>
    <lineage>
        <taxon>Eukaryota</taxon>
        <taxon>Fungi</taxon>
        <taxon>Dikarya</taxon>
        <taxon>Basidiomycota</taxon>
        <taxon>Agaricomycotina</taxon>
        <taxon>Agaricomycetes</taxon>
        <taxon>Hymenochaetales</taxon>
        <taxon>Hymenochaetaceae</taxon>
        <taxon>Sanghuangporus</taxon>
    </lineage>
</organism>
<accession>A0A9Q5I0D2</accession>
<gene>
    <name evidence="3" type="ORF">A7U60_g3443</name>
</gene>
<name>A0A9Q5I0D2_SANBA</name>
<feature type="region of interest" description="Disordered" evidence="1">
    <location>
        <begin position="98"/>
        <end position="126"/>
    </location>
</feature>
<dbReference type="AlphaFoldDB" id="A0A9Q5I0D2"/>
<evidence type="ECO:0000313" key="4">
    <source>
        <dbReference type="Proteomes" id="UP000757232"/>
    </source>
</evidence>
<evidence type="ECO:0000259" key="2">
    <source>
        <dbReference type="Pfam" id="PF20415"/>
    </source>
</evidence>
<dbReference type="OrthoDB" id="21474at2759"/>
<dbReference type="InterPro" id="IPR046522">
    <property type="entry name" value="DUF6699"/>
</dbReference>